<keyword evidence="4 10" id="KW-0812">Transmembrane</keyword>
<protein>
    <recommendedName>
        <fullName evidence="13">Protein SYS1</fullName>
    </recommendedName>
</protein>
<evidence type="ECO:0000256" key="9">
    <source>
        <dbReference type="SAM" id="MobiDB-lite"/>
    </source>
</evidence>
<dbReference type="GO" id="GO:0006895">
    <property type="term" value="P:Golgi to endosome transport"/>
    <property type="evidence" value="ECO:0007669"/>
    <property type="project" value="TreeGrafter"/>
</dbReference>
<dbReference type="AlphaFoldDB" id="A0A1E3BDQ3"/>
<feature type="transmembrane region" description="Helical" evidence="10">
    <location>
        <begin position="95"/>
        <end position="116"/>
    </location>
</feature>
<dbReference type="Proteomes" id="UP000094569">
    <property type="component" value="Unassembled WGS sequence"/>
</dbReference>
<evidence type="ECO:0000256" key="5">
    <source>
        <dbReference type="ARBA" id="ARBA00022927"/>
    </source>
</evidence>
<keyword evidence="12" id="KW-1185">Reference proteome</keyword>
<comment type="similarity">
    <text evidence="2">Belongs to the SYS1 family.</text>
</comment>
<keyword evidence="6 10" id="KW-1133">Transmembrane helix</keyword>
<comment type="caution">
    <text evidence="11">The sequence shown here is derived from an EMBL/GenBank/DDBJ whole genome shotgun (WGS) entry which is preliminary data.</text>
</comment>
<keyword evidence="8 10" id="KW-0472">Membrane</keyword>
<feature type="transmembrane region" description="Helical" evidence="10">
    <location>
        <begin position="29"/>
        <end position="47"/>
    </location>
</feature>
<evidence type="ECO:0000256" key="3">
    <source>
        <dbReference type="ARBA" id="ARBA00022448"/>
    </source>
</evidence>
<sequence>MPRRRPPPAGARTDLPPLKIVRKIFLLQLGYYVTATALILFTTLVYGRPFSFDLLLNWDAIRGDTTIGWILGLVWMLNSLLSVILLLLLVSRSKLIPDFALTIHFVHLIATSLYTHTIPANWLWWGLQTASASLMVFLGMWACRYRELQPITFGIGGGSSSSSQQQTSDLSGQGSGDFASGSGGRRGRENEFEMGIMKGQPEGISCQDSIFARELVGGESWLATYRVRGNSSLACQPHALNAICFLPRISFI</sequence>
<keyword evidence="7" id="KW-0333">Golgi apparatus</keyword>
<evidence type="ECO:0000256" key="6">
    <source>
        <dbReference type="ARBA" id="ARBA00022989"/>
    </source>
</evidence>
<dbReference type="VEuPathDB" id="FungiDB:SI65_05701"/>
<dbReference type="GO" id="GO:0005829">
    <property type="term" value="C:cytosol"/>
    <property type="evidence" value="ECO:0007669"/>
    <property type="project" value="GOC"/>
</dbReference>
<dbReference type="GO" id="GO:0000139">
    <property type="term" value="C:Golgi membrane"/>
    <property type="evidence" value="ECO:0007669"/>
    <property type="project" value="UniProtKB-SubCell"/>
</dbReference>
<feature type="region of interest" description="Disordered" evidence="9">
    <location>
        <begin position="157"/>
        <end position="187"/>
    </location>
</feature>
<dbReference type="PANTHER" id="PTHR12952:SF0">
    <property type="entry name" value="PROTEIN SYS1 HOMOLOG"/>
    <property type="match status" value="1"/>
</dbReference>
<evidence type="ECO:0000256" key="10">
    <source>
        <dbReference type="SAM" id="Phobius"/>
    </source>
</evidence>
<dbReference type="GO" id="GO:0005802">
    <property type="term" value="C:trans-Golgi network"/>
    <property type="evidence" value="ECO:0007669"/>
    <property type="project" value="TreeGrafter"/>
</dbReference>
<dbReference type="EMBL" id="JXNT01000005">
    <property type="protein sequence ID" value="ODM19084.1"/>
    <property type="molecule type" value="Genomic_DNA"/>
</dbReference>
<evidence type="ECO:0000313" key="12">
    <source>
        <dbReference type="Proteomes" id="UP000094569"/>
    </source>
</evidence>
<dbReference type="PANTHER" id="PTHR12952">
    <property type="entry name" value="SYS1"/>
    <property type="match status" value="1"/>
</dbReference>
<name>A0A1E3BDQ3_ASPCR</name>
<accession>A0A1E3BDQ3</accession>
<feature type="transmembrane region" description="Helical" evidence="10">
    <location>
        <begin position="122"/>
        <end position="143"/>
    </location>
</feature>
<feature type="compositionally biased region" description="Low complexity" evidence="9">
    <location>
        <begin position="160"/>
        <end position="180"/>
    </location>
</feature>
<dbReference type="GO" id="GO:0034067">
    <property type="term" value="P:protein localization to Golgi apparatus"/>
    <property type="evidence" value="ECO:0007669"/>
    <property type="project" value="TreeGrafter"/>
</dbReference>
<evidence type="ECO:0000256" key="8">
    <source>
        <dbReference type="ARBA" id="ARBA00023136"/>
    </source>
</evidence>
<keyword evidence="3" id="KW-0813">Transport</keyword>
<evidence type="ECO:0000256" key="1">
    <source>
        <dbReference type="ARBA" id="ARBA00004653"/>
    </source>
</evidence>
<evidence type="ECO:0008006" key="13">
    <source>
        <dbReference type="Google" id="ProtNLM"/>
    </source>
</evidence>
<reference evidence="11 12" key="1">
    <citation type="journal article" date="2016" name="BMC Genomics">
        <title>Comparative genomic and transcriptomic analyses of the Fuzhuan brick tea-fermentation fungus Aspergillus cristatus.</title>
        <authorList>
            <person name="Ge Y."/>
            <person name="Wang Y."/>
            <person name="Liu Y."/>
            <person name="Tan Y."/>
            <person name="Ren X."/>
            <person name="Zhang X."/>
            <person name="Hyde K.D."/>
            <person name="Liu Y."/>
            <person name="Liu Z."/>
        </authorList>
    </citation>
    <scope>NUCLEOTIDE SEQUENCE [LARGE SCALE GENOMIC DNA]</scope>
    <source>
        <strain evidence="11 12">GZAAS20.1005</strain>
    </source>
</reference>
<dbReference type="GO" id="GO:0043001">
    <property type="term" value="P:Golgi to plasma membrane protein transport"/>
    <property type="evidence" value="ECO:0007669"/>
    <property type="project" value="TreeGrafter"/>
</dbReference>
<feature type="transmembrane region" description="Helical" evidence="10">
    <location>
        <begin position="67"/>
        <end position="88"/>
    </location>
</feature>
<evidence type="ECO:0000256" key="2">
    <source>
        <dbReference type="ARBA" id="ARBA00008160"/>
    </source>
</evidence>
<dbReference type="OrthoDB" id="542931at2759"/>
<proteinExistence type="inferred from homology"/>
<organism evidence="11 12">
    <name type="scientific">Aspergillus cristatus</name>
    <name type="common">Chinese Fuzhuan brick tea-fermentation fungus</name>
    <name type="synonym">Eurotium cristatum</name>
    <dbReference type="NCBI Taxonomy" id="573508"/>
    <lineage>
        <taxon>Eukaryota</taxon>
        <taxon>Fungi</taxon>
        <taxon>Dikarya</taxon>
        <taxon>Ascomycota</taxon>
        <taxon>Pezizomycotina</taxon>
        <taxon>Eurotiomycetes</taxon>
        <taxon>Eurotiomycetidae</taxon>
        <taxon>Eurotiales</taxon>
        <taxon>Aspergillaceae</taxon>
        <taxon>Aspergillus</taxon>
        <taxon>Aspergillus subgen. Aspergillus</taxon>
    </lineage>
</organism>
<dbReference type="Pfam" id="PF09801">
    <property type="entry name" value="SYS1"/>
    <property type="match status" value="1"/>
</dbReference>
<evidence type="ECO:0000256" key="4">
    <source>
        <dbReference type="ARBA" id="ARBA00022692"/>
    </source>
</evidence>
<evidence type="ECO:0000256" key="7">
    <source>
        <dbReference type="ARBA" id="ARBA00023034"/>
    </source>
</evidence>
<dbReference type="InterPro" id="IPR019185">
    <property type="entry name" value="Integral_membrane_SYS1-rel"/>
</dbReference>
<comment type="subcellular location">
    <subcellularLocation>
        <location evidence="1">Golgi apparatus membrane</location>
        <topology evidence="1">Multi-pass membrane protein</topology>
    </subcellularLocation>
</comment>
<dbReference type="STRING" id="573508.A0A1E3BDQ3"/>
<keyword evidence="5" id="KW-0653">Protein transport</keyword>
<evidence type="ECO:0000313" key="11">
    <source>
        <dbReference type="EMBL" id="ODM19084.1"/>
    </source>
</evidence>
<gene>
    <name evidence="11" type="ORF">SI65_05701</name>
</gene>